<sequence>MVAEKFQIRSTPLNHLSFQQRSKRLKTIGLMPNSSVWFLEKTGIDIFDGQ</sequence>
<name>A0A382UDT8_9ZZZZ</name>
<organism evidence="1">
    <name type="scientific">marine metagenome</name>
    <dbReference type="NCBI Taxonomy" id="408172"/>
    <lineage>
        <taxon>unclassified sequences</taxon>
        <taxon>metagenomes</taxon>
        <taxon>ecological metagenomes</taxon>
    </lineage>
</organism>
<dbReference type="AlphaFoldDB" id="A0A382UDT8"/>
<evidence type="ECO:0000313" key="1">
    <source>
        <dbReference type="EMBL" id="SVD31868.1"/>
    </source>
</evidence>
<accession>A0A382UDT8</accession>
<gene>
    <name evidence="1" type="ORF">METZ01_LOCUS384722</name>
</gene>
<protein>
    <submittedName>
        <fullName evidence="1">Uncharacterized protein</fullName>
    </submittedName>
</protein>
<reference evidence="1" key="1">
    <citation type="submission" date="2018-05" db="EMBL/GenBank/DDBJ databases">
        <authorList>
            <person name="Lanie J.A."/>
            <person name="Ng W.-L."/>
            <person name="Kazmierczak K.M."/>
            <person name="Andrzejewski T.M."/>
            <person name="Davidsen T.M."/>
            <person name="Wayne K.J."/>
            <person name="Tettelin H."/>
            <person name="Glass J.I."/>
            <person name="Rusch D."/>
            <person name="Podicherti R."/>
            <person name="Tsui H.-C.T."/>
            <person name="Winkler M.E."/>
        </authorList>
    </citation>
    <scope>NUCLEOTIDE SEQUENCE</scope>
</reference>
<dbReference type="EMBL" id="UINC01143126">
    <property type="protein sequence ID" value="SVD31868.1"/>
    <property type="molecule type" value="Genomic_DNA"/>
</dbReference>
<proteinExistence type="predicted"/>